<dbReference type="SUPFAM" id="SSF48264">
    <property type="entry name" value="Cytochrome P450"/>
    <property type="match status" value="1"/>
</dbReference>
<evidence type="ECO:0000256" key="7">
    <source>
        <dbReference type="RuleBase" id="RU000461"/>
    </source>
</evidence>
<evidence type="ECO:0000313" key="10">
    <source>
        <dbReference type="Proteomes" id="UP000724874"/>
    </source>
</evidence>
<keyword evidence="5 6" id="KW-0408">Iron</keyword>
<comment type="cofactor">
    <cofactor evidence="1 6">
        <name>heme</name>
        <dbReference type="ChEBI" id="CHEBI:30413"/>
    </cofactor>
</comment>
<dbReference type="GO" id="GO:0020037">
    <property type="term" value="F:heme binding"/>
    <property type="evidence" value="ECO:0007669"/>
    <property type="project" value="InterPro"/>
</dbReference>
<evidence type="ECO:0000256" key="8">
    <source>
        <dbReference type="SAM" id="Phobius"/>
    </source>
</evidence>
<evidence type="ECO:0000256" key="4">
    <source>
        <dbReference type="ARBA" id="ARBA00023002"/>
    </source>
</evidence>
<keyword evidence="6 7" id="KW-0349">Heme</keyword>
<keyword evidence="8" id="KW-0812">Transmembrane</keyword>
<proteinExistence type="inferred from homology"/>
<gene>
    <name evidence="9" type="ORF">CPB84DRAFT_1787000</name>
</gene>
<dbReference type="PROSITE" id="PS00086">
    <property type="entry name" value="CYTOCHROME_P450"/>
    <property type="match status" value="1"/>
</dbReference>
<keyword evidence="10" id="KW-1185">Reference proteome</keyword>
<evidence type="ECO:0000256" key="3">
    <source>
        <dbReference type="ARBA" id="ARBA00022723"/>
    </source>
</evidence>
<accession>A0A9P5NFB8</accession>
<name>A0A9P5NFB8_GYMJU</name>
<dbReference type="Pfam" id="PF00067">
    <property type="entry name" value="p450"/>
    <property type="match status" value="1"/>
</dbReference>
<keyword evidence="8" id="KW-0472">Membrane</keyword>
<dbReference type="InterPro" id="IPR001128">
    <property type="entry name" value="Cyt_P450"/>
</dbReference>
<dbReference type="OrthoDB" id="1844152at2759"/>
<keyword evidence="7" id="KW-0503">Monooxygenase</keyword>
<dbReference type="PRINTS" id="PR00463">
    <property type="entry name" value="EP450I"/>
</dbReference>
<dbReference type="Proteomes" id="UP000724874">
    <property type="component" value="Unassembled WGS sequence"/>
</dbReference>
<dbReference type="EMBL" id="JADNYJ010000091">
    <property type="protein sequence ID" value="KAF8887264.1"/>
    <property type="molecule type" value="Genomic_DNA"/>
</dbReference>
<dbReference type="GO" id="GO:0005506">
    <property type="term" value="F:iron ion binding"/>
    <property type="evidence" value="ECO:0007669"/>
    <property type="project" value="InterPro"/>
</dbReference>
<keyword evidence="4 7" id="KW-0560">Oxidoreductase</keyword>
<evidence type="ECO:0000256" key="6">
    <source>
        <dbReference type="PIRSR" id="PIRSR602401-1"/>
    </source>
</evidence>
<evidence type="ECO:0000256" key="5">
    <source>
        <dbReference type="ARBA" id="ARBA00023004"/>
    </source>
</evidence>
<dbReference type="GO" id="GO:0004497">
    <property type="term" value="F:monooxygenase activity"/>
    <property type="evidence" value="ECO:0007669"/>
    <property type="project" value="UniProtKB-KW"/>
</dbReference>
<dbReference type="PANTHER" id="PTHR46206">
    <property type="entry name" value="CYTOCHROME P450"/>
    <property type="match status" value="1"/>
</dbReference>
<feature type="transmembrane region" description="Helical" evidence="8">
    <location>
        <begin position="288"/>
        <end position="306"/>
    </location>
</feature>
<dbReference type="InterPro" id="IPR017972">
    <property type="entry name" value="Cyt_P450_CS"/>
</dbReference>
<evidence type="ECO:0000313" key="9">
    <source>
        <dbReference type="EMBL" id="KAF8887264.1"/>
    </source>
</evidence>
<evidence type="ECO:0000256" key="1">
    <source>
        <dbReference type="ARBA" id="ARBA00001971"/>
    </source>
</evidence>
<evidence type="ECO:0000256" key="2">
    <source>
        <dbReference type="ARBA" id="ARBA00010617"/>
    </source>
</evidence>
<dbReference type="Gene3D" id="1.10.630.10">
    <property type="entry name" value="Cytochrome P450"/>
    <property type="match status" value="1"/>
</dbReference>
<dbReference type="CDD" id="cd11041">
    <property type="entry name" value="CYP503A1-like"/>
    <property type="match status" value="1"/>
</dbReference>
<organism evidence="9 10">
    <name type="scientific">Gymnopilus junonius</name>
    <name type="common">Spectacular rustgill mushroom</name>
    <name type="synonym">Gymnopilus spectabilis subsp. junonius</name>
    <dbReference type="NCBI Taxonomy" id="109634"/>
    <lineage>
        <taxon>Eukaryota</taxon>
        <taxon>Fungi</taxon>
        <taxon>Dikarya</taxon>
        <taxon>Basidiomycota</taxon>
        <taxon>Agaricomycotina</taxon>
        <taxon>Agaricomycetes</taxon>
        <taxon>Agaricomycetidae</taxon>
        <taxon>Agaricales</taxon>
        <taxon>Agaricineae</taxon>
        <taxon>Hymenogastraceae</taxon>
        <taxon>Gymnopilus</taxon>
    </lineage>
</organism>
<comment type="similarity">
    <text evidence="2 7">Belongs to the cytochrome P450 family.</text>
</comment>
<dbReference type="AlphaFoldDB" id="A0A9P5NFB8"/>
<comment type="caution">
    <text evidence="9">The sequence shown here is derived from an EMBL/GenBank/DDBJ whole genome shotgun (WGS) entry which is preliminary data.</text>
</comment>
<dbReference type="InterPro" id="IPR036396">
    <property type="entry name" value="Cyt_P450_sf"/>
</dbReference>
<feature type="binding site" description="axial binding residue" evidence="6">
    <location>
        <position position="437"/>
    </location>
    <ligand>
        <name>heme</name>
        <dbReference type="ChEBI" id="CHEBI:30413"/>
    </ligand>
    <ligandPart>
        <name>Fe</name>
        <dbReference type="ChEBI" id="CHEBI:18248"/>
    </ligandPart>
</feature>
<keyword evidence="3 6" id="KW-0479">Metal-binding</keyword>
<sequence length="496" mass="57179">MMEIMYIFLVGVVCVVCYKLLWNSKLDHIPTVGYSSPLLLYISAWRFLGHAREIFLEGYRKYPNQVWKVPTFEGWIVIANGSSRVEDVSKASEEQLNTSDHFAEFLQLDYTLGPEVTWNPYHVNVVRTTLTRNILAQFDEMYHELVNAFDDALPRELSSDWASVPILDATVELESRVSARLAVGAPLCYDKEYRAICSRSGVSLMKGRMLRFFPKFLKPLASKLFVNVHDDIKTMSKLLRPLIDHRLEEESIQGTQWPGKPNDLLMWMLDEAGRLGVERTPLDIATRMYFIAFASLDISMIFVLALQEIAKKPEKYLQPLRDEVEVVVGEEGWSKAAVSKMYKMDSFFRELQRCYDVVLLHLRRKVQNDFVFSDGTFVPAGVTICVNSYGSHHDETLFPLPETFNGFRFVKDDSQEQTLMTKPTLEYNVFGYGKRACPGRFSAAYRLKTMLAHVIMTYDFKLEESTNVSGRNEFNDLVMTPDKKAQMLFRRRKQAV</sequence>
<keyword evidence="8" id="KW-1133">Transmembrane helix</keyword>
<dbReference type="GO" id="GO:0016705">
    <property type="term" value="F:oxidoreductase activity, acting on paired donors, with incorporation or reduction of molecular oxygen"/>
    <property type="evidence" value="ECO:0007669"/>
    <property type="project" value="InterPro"/>
</dbReference>
<reference evidence="9" key="1">
    <citation type="submission" date="2020-11" db="EMBL/GenBank/DDBJ databases">
        <authorList>
            <consortium name="DOE Joint Genome Institute"/>
            <person name="Ahrendt S."/>
            <person name="Riley R."/>
            <person name="Andreopoulos W."/>
            <person name="LaButti K."/>
            <person name="Pangilinan J."/>
            <person name="Ruiz-duenas F.J."/>
            <person name="Barrasa J.M."/>
            <person name="Sanchez-Garcia M."/>
            <person name="Camarero S."/>
            <person name="Miyauchi S."/>
            <person name="Serrano A."/>
            <person name="Linde D."/>
            <person name="Babiker R."/>
            <person name="Drula E."/>
            <person name="Ayuso-Fernandez I."/>
            <person name="Pacheco R."/>
            <person name="Padilla G."/>
            <person name="Ferreira P."/>
            <person name="Barriuso J."/>
            <person name="Kellner H."/>
            <person name="Castanera R."/>
            <person name="Alfaro M."/>
            <person name="Ramirez L."/>
            <person name="Pisabarro A.G."/>
            <person name="Kuo A."/>
            <person name="Tritt A."/>
            <person name="Lipzen A."/>
            <person name="He G."/>
            <person name="Yan M."/>
            <person name="Ng V."/>
            <person name="Cullen D."/>
            <person name="Martin F."/>
            <person name="Rosso M.-N."/>
            <person name="Henrissat B."/>
            <person name="Hibbett D."/>
            <person name="Martinez A.T."/>
            <person name="Grigoriev I.V."/>
        </authorList>
    </citation>
    <scope>NUCLEOTIDE SEQUENCE</scope>
    <source>
        <strain evidence="9">AH 44721</strain>
    </source>
</reference>
<protein>
    <submittedName>
        <fullName evidence="9">Cytochrome P450</fullName>
    </submittedName>
</protein>
<dbReference type="InterPro" id="IPR002401">
    <property type="entry name" value="Cyt_P450_E_grp-I"/>
</dbReference>